<keyword evidence="3 5" id="KW-1133">Transmembrane helix</keyword>
<dbReference type="KEGG" id="api:100168565"/>
<dbReference type="SUPFAM" id="SSF103473">
    <property type="entry name" value="MFS general substrate transporter"/>
    <property type="match status" value="1"/>
</dbReference>
<dbReference type="GO" id="GO:0016020">
    <property type="term" value="C:membrane"/>
    <property type="evidence" value="ECO:0007669"/>
    <property type="project" value="UniProtKB-SubCell"/>
</dbReference>
<proteinExistence type="predicted"/>
<reference evidence="7" key="1">
    <citation type="submission" date="2010-06" db="EMBL/GenBank/DDBJ databases">
        <authorList>
            <person name="Jiang H."/>
            <person name="Abraham K."/>
            <person name="Ali S."/>
            <person name="Alsbrooks S.L."/>
            <person name="Anim B.N."/>
            <person name="Anosike U.S."/>
            <person name="Attaway T."/>
            <person name="Bandaranaike D.P."/>
            <person name="Battles P.K."/>
            <person name="Bell S.N."/>
            <person name="Bell A.V."/>
            <person name="Beltran B."/>
            <person name="Bickham C."/>
            <person name="Bustamante Y."/>
            <person name="Caleb T."/>
            <person name="Canada A."/>
            <person name="Cardenas V."/>
            <person name="Carter K."/>
            <person name="Chacko J."/>
            <person name="Chandrabose M.N."/>
            <person name="Chavez D."/>
            <person name="Chavez A."/>
            <person name="Chen L."/>
            <person name="Chu H.-S."/>
            <person name="Claassen K.J."/>
            <person name="Cockrell R."/>
            <person name="Collins M."/>
            <person name="Cooper J.A."/>
            <person name="Cree A."/>
            <person name="Curry S.M."/>
            <person name="Da Y."/>
            <person name="Dao M.D."/>
            <person name="Das B."/>
            <person name="Davila M.-L."/>
            <person name="Davy-Carroll L."/>
            <person name="Denson S."/>
            <person name="Dinh H."/>
            <person name="Ebong V.E."/>
            <person name="Edwards J.R."/>
            <person name="Egan A."/>
            <person name="El-Daye J."/>
            <person name="Escobedo L."/>
            <person name="Fernandez S."/>
            <person name="Fernando P.R."/>
            <person name="Flagg N."/>
            <person name="Forbes L.D."/>
            <person name="Fowler R.G."/>
            <person name="Fu Q."/>
            <person name="Gabisi R.A."/>
            <person name="Ganer J."/>
            <person name="Garbino Pronczuk A."/>
            <person name="Garcia R.M."/>
            <person name="Garner T."/>
            <person name="Garrett T.E."/>
            <person name="Gonzalez D.A."/>
            <person name="Hamid H."/>
            <person name="Hawkins E.S."/>
            <person name="Hirani K."/>
            <person name="Hogues M.E."/>
            <person name="Hollins B."/>
            <person name="Hsiao C.-H."/>
            <person name="Jabil R."/>
            <person name="James M.L."/>
            <person name="Jhangiani S.N."/>
            <person name="Johnson B."/>
            <person name="Johnson Q."/>
            <person name="Joshi V."/>
            <person name="Kalu J.B."/>
            <person name="Kam C."/>
            <person name="Kashfia A."/>
            <person name="Keebler J."/>
            <person name="Kisamo H."/>
            <person name="Kovar C.L."/>
            <person name="Lago L.A."/>
            <person name="Lai C.-Y."/>
            <person name="Laidlaw J."/>
            <person name="Lara F."/>
            <person name="Le T.-K."/>
            <person name="Lee S.L."/>
            <person name="Legall F.H."/>
            <person name="Lemon S.J."/>
            <person name="Lewis L.R."/>
            <person name="Li B."/>
            <person name="Liu Y."/>
            <person name="Liu Y.-S."/>
            <person name="Lopez J."/>
            <person name="Lozado R.J."/>
            <person name="Lu J."/>
            <person name="Madu R.C."/>
            <person name="Maheshwari M."/>
            <person name="Maheshwari R."/>
            <person name="Malloy K."/>
            <person name="Martinez E."/>
            <person name="Mathew T."/>
            <person name="Mercado I.C."/>
            <person name="Mercado C."/>
            <person name="Meyer B."/>
            <person name="Montgomery K."/>
            <person name="Morgan M.B."/>
            <person name="Munidasa M."/>
            <person name="Nazareth L.V."/>
            <person name="Nelson J."/>
            <person name="Ng B.M."/>
            <person name="Nguyen N.B."/>
            <person name="Nguyen P.Q."/>
            <person name="Nguyen T."/>
            <person name="Obregon M."/>
            <person name="Okwuonu G.O."/>
            <person name="Onwere C.G."/>
            <person name="Orozco G."/>
            <person name="Parra A."/>
            <person name="Patel S."/>
            <person name="Patil S."/>
            <person name="Perez A."/>
            <person name="Perez Y."/>
            <person name="Pham C."/>
            <person name="Primus E.L."/>
            <person name="Pu L.-L."/>
            <person name="Puazo M."/>
            <person name="Qin X."/>
            <person name="Quiroz J.B."/>
            <person name="Reese J."/>
            <person name="Richards S."/>
            <person name="Rives C.M."/>
            <person name="Robberts R."/>
            <person name="Ruiz S.J."/>
            <person name="Ruiz M.J."/>
            <person name="Santibanez J."/>
            <person name="Schneider B.W."/>
            <person name="Sisson I."/>
            <person name="Smith M."/>
            <person name="Sodergren E."/>
            <person name="Song X.-Z."/>
            <person name="Song B.B."/>
            <person name="Summersgill H."/>
            <person name="Thelus R."/>
            <person name="Thornton R.D."/>
            <person name="Trejos Z.Y."/>
            <person name="Usmani K."/>
            <person name="Vattathil S."/>
            <person name="Villasana D."/>
            <person name="Walker D.L."/>
            <person name="Wang S."/>
            <person name="Wang K."/>
            <person name="White C.S."/>
            <person name="Williams A.C."/>
            <person name="Williamson J."/>
            <person name="Wilson K."/>
            <person name="Woghiren I.O."/>
            <person name="Woodworth J.R."/>
            <person name="Worley K.C."/>
            <person name="Wright R.A."/>
            <person name="Wu W."/>
            <person name="Young L."/>
            <person name="Zhang L."/>
            <person name="Zhang J."/>
            <person name="Zhu Y."/>
            <person name="Muzny D.M."/>
            <person name="Weinstock G."/>
            <person name="Gibbs R.A."/>
        </authorList>
    </citation>
    <scope>NUCLEOTIDE SEQUENCE [LARGE SCALE GENOMIC DNA]</scope>
    <source>
        <strain evidence="7">LSR1</strain>
    </source>
</reference>
<evidence type="ECO:0000256" key="3">
    <source>
        <dbReference type="ARBA" id="ARBA00022989"/>
    </source>
</evidence>
<dbReference type="PANTHER" id="PTHR11662">
    <property type="entry name" value="SOLUTE CARRIER FAMILY 17"/>
    <property type="match status" value="1"/>
</dbReference>
<evidence type="ECO:0000313" key="7">
    <source>
        <dbReference type="Proteomes" id="UP000007819"/>
    </source>
</evidence>
<feature type="transmembrane region" description="Helical" evidence="5">
    <location>
        <begin position="118"/>
        <end position="136"/>
    </location>
</feature>
<dbReference type="OrthoDB" id="6628757at2759"/>
<feature type="transmembrane region" description="Helical" evidence="5">
    <location>
        <begin position="414"/>
        <end position="433"/>
    </location>
</feature>
<feature type="transmembrane region" description="Helical" evidence="5">
    <location>
        <begin position="46"/>
        <end position="74"/>
    </location>
</feature>
<dbReference type="SMR" id="A0A8R2AC83"/>
<protein>
    <submittedName>
        <fullName evidence="6">Uncharacterized protein</fullName>
    </submittedName>
</protein>
<sequence length="463" mass="53682">MNIGDDETNRWNSPSQFQLQEQPSRWFRFIDIYFARLKTTYWNRGYAIVLLGLIGIIISWILFVLYPYTVLVYLKEQNKKNKIYTSNYNCSSYKMNGYFIGLIPGGVLATVYPAYKIFGVSVFLFSIGHIILLMSMKYLSAYMHCFTQFYISMTMATIILSIHGTLAYSIPLKKQSIRHVPIILCWMIFNGGHLSAPILHENICIYYTSTLLFGVIGLLWYLFWLYAFNVGRRQSLNPRYSSNLPDIPWKSFYTSKPLLAIALLYACDAQLNQTIGNVYQNNEMSELRKYTIIVLLVFIVLAELIPEITVSIPTVNVRKLWSCSYFSTMGIYYFLKAILGYSLKANKIWGYILKEMKYLYIFGFYLNHLDIAPKYASLLYSLLLTINYISKLLWDNVVNTLFSTWVRNEVETGFMMGTICFAVAVFYDIFASAEVQPWAADNSVAENQQMMVEINNFNNLPRT</sequence>
<feature type="transmembrane region" description="Helical" evidence="5">
    <location>
        <begin position="148"/>
        <end position="170"/>
    </location>
</feature>
<organism evidence="6 7">
    <name type="scientific">Acyrthosiphon pisum</name>
    <name type="common">Pea aphid</name>
    <dbReference type="NCBI Taxonomy" id="7029"/>
    <lineage>
        <taxon>Eukaryota</taxon>
        <taxon>Metazoa</taxon>
        <taxon>Ecdysozoa</taxon>
        <taxon>Arthropoda</taxon>
        <taxon>Hexapoda</taxon>
        <taxon>Insecta</taxon>
        <taxon>Pterygota</taxon>
        <taxon>Neoptera</taxon>
        <taxon>Paraneoptera</taxon>
        <taxon>Hemiptera</taxon>
        <taxon>Sternorrhyncha</taxon>
        <taxon>Aphidomorpha</taxon>
        <taxon>Aphidoidea</taxon>
        <taxon>Aphididae</taxon>
        <taxon>Macrosiphini</taxon>
        <taxon>Acyrthosiphon</taxon>
    </lineage>
</organism>
<accession>A0A8R2AC83</accession>
<feature type="transmembrane region" description="Helical" evidence="5">
    <location>
        <begin position="176"/>
        <end position="192"/>
    </location>
</feature>
<evidence type="ECO:0000256" key="2">
    <source>
        <dbReference type="ARBA" id="ARBA00022692"/>
    </source>
</evidence>
<feature type="transmembrane region" description="Helical" evidence="5">
    <location>
        <begin position="325"/>
        <end position="343"/>
    </location>
</feature>
<dbReference type="PANTHER" id="PTHR11662:SF399">
    <property type="entry name" value="FI19708P1-RELATED"/>
    <property type="match status" value="1"/>
</dbReference>
<feature type="transmembrane region" description="Helical" evidence="5">
    <location>
        <begin position="204"/>
        <end position="227"/>
    </location>
</feature>
<dbReference type="EnsemblMetazoa" id="XM_001947274.5">
    <property type="protein sequence ID" value="XP_001947309.2"/>
    <property type="gene ID" value="LOC100168565"/>
</dbReference>
<name>A0A8R2AC83_ACYPI</name>
<evidence type="ECO:0000256" key="4">
    <source>
        <dbReference type="ARBA" id="ARBA00023136"/>
    </source>
</evidence>
<feature type="transmembrane region" description="Helical" evidence="5">
    <location>
        <begin position="375"/>
        <end position="394"/>
    </location>
</feature>
<dbReference type="GeneID" id="100168565"/>
<reference evidence="6" key="2">
    <citation type="submission" date="2022-06" db="UniProtKB">
        <authorList>
            <consortium name="EnsemblMetazoa"/>
        </authorList>
    </citation>
    <scope>IDENTIFICATION</scope>
</reference>
<dbReference type="RefSeq" id="XP_001947309.2">
    <property type="nucleotide sequence ID" value="XM_001947274.4"/>
</dbReference>
<comment type="subcellular location">
    <subcellularLocation>
        <location evidence="1">Membrane</location>
        <topology evidence="1">Multi-pass membrane protein</topology>
    </subcellularLocation>
</comment>
<keyword evidence="2 5" id="KW-0812">Transmembrane</keyword>
<dbReference type="InterPro" id="IPR050382">
    <property type="entry name" value="MFS_Na/Anion_cotransporter"/>
</dbReference>
<keyword evidence="7" id="KW-1185">Reference proteome</keyword>
<keyword evidence="4 5" id="KW-0472">Membrane</keyword>
<evidence type="ECO:0000313" key="6">
    <source>
        <dbReference type="EnsemblMetazoa" id="XP_001947309.2"/>
    </source>
</evidence>
<evidence type="ECO:0000256" key="1">
    <source>
        <dbReference type="ARBA" id="ARBA00004141"/>
    </source>
</evidence>
<feature type="transmembrane region" description="Helical" evidence="5">
    <location>
        <begin position="95"/>
        <end position="112"/>
    </location>
</feature>
<dbReference type="AlphaFoldDB" id="A0A8R2AC83"/>
<evidence type="ECO:0000256" key="5">
    <source>
        <dbReference type="SAM" id="Phobius"/>
    </source>
</evidence>
<dbReference type="InterPro" id="IPR036259">
    <property type="entry name" value="MFS_trans_sf"/>
</dbReference>
<dbReference type="Proteomes" id="UP000007819">
    <property type="component" value="Chromosome A1"/>
</dbReference>
<feature type="transmembrane region" description="Helical" evidence="5">
    <location>
        <begin position="287"/>
        <end position="305"/>
    </location>
</feature>